<evidence type="ECO:0000313" key="3">
    <source>
        <dbReference type="Proteomes" id="UP000030653"/>
    </source>
</evidence>
<reference evidence="2 3" key="1">
    <citation type="journal article" date="2012" name="Science">
        <title>The Paleozoic origin of enzymatic lignin decomposition reconstructed from 31 fungal genomes.</title>
        <authorList>
            <person name="Floudas D."/>
            <person name="Binder M."/>
            <person name="Riley R."/>
            <person name="Barry K."/>
            <person name="Blanchette R.A."/>
            <person name="Henrissat B."/>
            <person name="Martinez A.T."/>
            <person name="Otillar R."/>
            <person name="Spatafora J.W."/>
            <person name="Yadav J.S."/>
            <person name="Aerts A."/>
            <person name="Benoit I."/>
            <person name="Boyd A."/>
            <person name="Carlson A."/>
            <person name="Copeland A."/>
            <person name="Coutinho P.M."/>
            <person name="de Vries R.P."/>
            <person name="Ferreira P."/>
            <person name="Findley K."/>
            <person name="Foster B."/>
            <person name="Gaskell J."/>
            <person name="Glotzer D."/>
            <person name="Gorecki P."/>
            <person name="Heitman J."/>
            <person name="Hesse C."/>
            <person name="Hori C."/>
            <person name="Igarashi K."/>
            <person name="Jurgens J.A."/>
            <person name="Kallen N."/>
            <person name="Kersten P."/>
            <person name="Kohler A."/>
            <person name="Kuees U."/>
            <person name="Kumar T.K.A."/>
            <person name="Kuo A."/>
            <person name="LaButti K."/>
            <person name="Larrondo L.F."/>
            <person name="Lindquist E."/>
            <person name="Ling A."/>
            <person name="Lombard V."/>
            <person name="Lucas S."/>
            <person name="Lundell T."/>
            <person name="Martin R."/>
            <person name="McLaughlin D.J."/>
            <person name="Morgenstern I."/>
            <person name="Morin E."/>
            <person name="Murat C."/>
            <person name="Nagy L.G."/>
            <person name="Nolan M."/>
            <person name="Ohm R.A."/>
            <person name="Patyshakuliyeva A."/>
            <person name="Rokas A."/>
            <person name="Ruiz-Duenas F.J."/>
            <person name="Sabat G."/>
            <person name="Salamov A."/>
            <person name="Samejima M."/>
            <person name="Schmutz J."/>
            <person name="Slot J.C."/>
            <person name="St John F."/>
            <person name="Stenlid J."/>
            <person name="Sun H."/>
            <person name="Sun S."/>
            <person name="Syed K."/>
            <person name="Tsang A."/>
            <person name="Wiebenga A."/>
            <person name="Young D."/>
            <person name="Pisabarro A."/>
            <person name="Eastwood D.C."/>
            <person name="Martin F."/>
            <person name="Cullen D."/>
            <person name="Grigoriev I.V."/>
            <person name="Hibbett D.S."/>
        </authorList>
    </citation>
    <scope>NUCLEOTIDE SEQUENCE [LARGE SCALE GENOMIC DNA]</scope>
    <source>
        <strain evidence="2 3">DJM-731 SS1</strain>
    </source>
</reference>
<name>M5FQT1_DACPD</name>
<sequence>MFSVVICLDLVLHTAEAAKTADLTVSNHLRLFDGIQRYPVLAYLTHTASEPVLALGTAHVLFGERRLSKSLDTLVTSLRSGNIIARGDIGELAARLLLLCPRIAASEYDFESKVPLPSITLPVYLKALLGPVLDADFEKAFGSTWVNFHHWIVMSEPLPEVLDINTLANLWARGAAIQCCHNQAYVDILFITYRGSNDPDALFDPAKLSAVHVQVKLKDQPDSSALRRLRPIGLAKHLAETGMPYLVILYT</sequence>
<organism evidence="2 3">
    <name type="scientific">Dacryopinax primogenitus (strain DJM 731)</name>
    <name type="common">Brown rot fungus</name>
    <dbReference type="NCBI Taxonomy" id="1858805"/>
    <lineage>
        <taxon>Eukaryota</taxon>
        <taxon>Fungi</taxon>
        <taxon>Dikarya</taxon>
        <taxon>Basidiomycota</taxon>
        <taxon>Agaricomycotina</taxon>
        <taxon>Dacrymycetes</taxon>
        <taxon>Dacrymycetales</taxon>
        <taxon>Dacrymycetaceae</taxon>
        <taxon>Dacryopinax</taxon>
    </lineage>
</organism>
<dbReference type="RefSeq" id="XP_040624032.1">
    <property type="nucleotide sequence ID" value="XM_040774083.1"/>
</dbReference>
<dbReference type="AlphaFoldDB" id="M5FQT1"/>
<evidence type="ECO:0000256" key="1">
    <source>
        <dbReference type="SAM" id="SignalP"/>
    </source>
</evidence>
<keyword evidence="3" id="KW-1185">Reference proteome</keyword>
<dbReference type="OrthoDB" id="107110at2759"/>
<keyword evidence="1" id="KW-0732">Signal</keyword>
<feature type="chain" id="PRO_5004067198" evidence="1">
    <location>
        <begin position="18"/>
        <end position="251"/>
    </location>
</feature>
<dbReference type="PANTHER" id="PTHR33266">
    <property type="entry name" value="CHROMOSOME 15, WHOLE GENOME SHOTGUN SEQUENCE"/>
    <property type="match status" value="1"/>
</dbReference>
<gene>
    <name evidence="2" type="ORF">DACRYDRAFT_25258</name>
</gene>
<dbReference type="PANTHER" id="PTHR33266:SF1">
    <property type="entry name" value="F-BOX DOMAIN-CONTAINING PROTEIN"/>
    <property type="match status" value="1"/>
</dbReference>
<dbReference type="Proteomes" id="UP000030653">
    <property type="component" value="Unassembled WGS sequence"/>
</dbReference>
<dbReference type="STRING" id="1858805.M5FQT1"/>
<evidence type="ECO:0000313" key="2">
    <source>
        <dbReference type="EMBL" id="EJT97134.1"/>
    </source>
</evidence>
<proteinExistence type="predicted"/>
<protein>
    <submittedName>
        <fullName evidence="2">Uncharacterized protein</fullName>
    </submittedName>
</protein>
<feature type="signal peptide" evidence="1">
    <location>
        <begin position="1"/>
        <end position="17"/>
    </location>
</feature>
<dbReference type="EMBL" id="JH795878">
    <property type="protein sequence ID" value="EJT97134.1"/>
    <property type="molecule type" value="Genomic_DNA"/>
</dbReference>
<dbReference type="GeneID" id="63689145"/>
<accession>M5FQT1</accession>
<dbReference type="HOGENOM" id="CLU_1107092_0_0_1"/>